<evidence type="ECO:0000256" key="6">
    <source>
        <dbReference type="ARBA" id="ARBA00022840"/>
    </source>
</evidence>
<dbReference type="STRING" id="28094.SAMN06295900_103132"/>
<dbReference type="Pfam" id="PF06418">
    <property type="entry name" value="CTP_synth_N"/>
    <property type="match status" value="1"/>
</dbReference>
<protein>
    <recommendedName>
        <fullName evidence="12">CTP synthase</fullName>
        <ecNumber evidence="12">6.3.4.2</ecNumber>
    </recommendedName>
    <alternativeName>
        <fullName evidence="12">Cytidine 5'-triphosphate synthase</fullName>
    </alternativeName>
    <alternativeName>
        <fullName evidence="12">Cytidine triphosphate synthetase</fullName>
        <shortName evidence="12">CTP synthetase</shortName>
        <shortName evidence="12">CTPS</shortName>
    </alternativeName>
    <alternativeName>
        <fullName evidence="12">UTP--ammonia ligase</fullName>
    </alternativeName>
</protein>
<evidence type="ECO:0000259" key="14">
    <source>
        <dbReference type="Pfam" id="PF06418"/>
    </source>
</evidence>
<evidence type="ECO:0000256" key="12">
    <source>
        <dbReference type="HAMAP-Rule" id="MF_01227"/>
    </source>
</evidence>
<feature type="binding site" evidence="12">
    <location>
        <position position="473"/>
    </location>
    <ligand>
        <name>L-glutamine</name>
        <dbReference type="ChEBI" id="CHEBI:58359"/>
    </ligand>
</feature>
<evidence type="ECO:0000256" key="8">
    <source>
        <dbReference type="ARBA" id="ARBA00022962"/>
    </source>
</evidence>
<proteinExistence type="inferred from homology"/>
<feature type="binding site" evidence="12">
    <location>
        <position position="71"/>
    </location>
    <ligand>
        <name>ATP</name>
        <dbReference type="ChEBI" id="CHEBI:30616"/>
    </ligand>
</feature>
<keyword evidence="9 12" id="KW-0665">Pyrimidine biosynthesis</keyword>
<feature type="binding site" evidence="12">
    <location>
        <position position="227"/>
    </location>
    <ligand>
        <name>UTP</name>
        <dbReference type="ChEBI" id="CHEBI:46398"/>
    </ligand>
</feature>
<feature type="binding site" evidence="12">
    <location>
        <position position="13"/>
    </location>
    <ligand>
        <name>UTP</name>
        <dbReference type="ChEBI" id="CHEBI:46398"/>
    </ligand>
</feature>
<dbReference type="GO" id="GO:0097268">
    <property type="term" value="C:cytoophidium"/>
    <property type="evidence" value="ECO:0007669"/>
    <property type="project" value="UniProtKB-ARBA"/>
</dbReference>
<comment type="function">
    <text evidence="11 12">Catalyzes the ATP-dependent amination of UTP to CTP with either L-glutamine or ammonia as the source of nitrogen. Regulates intracellular CTP levels through interactions with the four ribonucleotide triphosphates.</text>
</comment>
<dbReference type="GeneID" id="95548656"/>
<organism evidence="15 16">
    <name type="scientific">Trinickia caryophylli</name>
    <name type="common">Paraburkholderia caryophylli</name>
    <dbReference type="NCBI Taxonomy" id="28094"/>
    <lineage>
        <taxon>Bacteria</taxon>
        <taxon>Pseudomonadati</taxon>
        <taxon>Pseudomonadota</taxon>
        <taxon>Betaproteobacteria</taxon>
        <taxon>Burkholderiales</taxon>
        <taxon>Burkholderiaceae</taxon>
        <taxon>Trinickia</taxon>
    </lineage>
</organism>
<dbReference type="GO" id="GO:0005524">
    <property type="term" value="F:ATP binding"/>
    <property type="evidence" value="ECO:0007669"/>
    <property type="project" value="UniProtKB-KW"/>
</dbReference>
<dbReference type="GO" id="GO:0005829">
    <property type="term" value="C:cytosol"/>
    <property type="evidence" value="ECO:0007669"/>
    <property type="project" value="TreeGrafter"/>
</dbReference>
<evidence type="ECO:0000256" key="10">
    <source>
        <dbReference type="ARBA" id="ARBA00047781"/>
    </source>
</evidence>
<comment type="caution">
    <text evidence="12">Lacks conserved residue(s) required for the propagation of feature annotation.</text>
</comment>
<keyword evidence="7 12" id="KW-0460">Magnesium</keyword>
<evidence type="ECO:0000313" key="15">
    <source>
        <dbReference type="EMBL" id="SMF14796.1"/>
    </source>
</evidence>
<dbReference type="InterPro" id="IPR027417">
    <property type="entry name" value="P-loop_NTPase"/>
</dbReference>
<feature type="binding site" evidence="12">
    <location>
        <position position="13"/>
    </location>
    <ligand>
        <name>CTP</name>
        <dbReference type="ChEBI" id="CHEBI:37563"/>
        <note>allosteric inhibitor</note>
    </ligand>
</feature>
<feature type="domain" description="CTP synthase N-terminal" evidence="14">
    <location>
        <begin position="3"/>
        <end position="270"/>
    </location>
</feature>
<dbReference type="GO" id="GO:0019856">
    <property type="term" value="P:pyrimidine nucleobase biosynthetic process"/>
    <property type="evidence" value="ECO:0007669"/>
    <property type="project" value="TreeGrafter"/>
</dbReference>
<feature type="binding site" evidence="12">
    <location>
        <position position="407"/>
    </location>
    <ligand>
        <name>L-glutamine</name>
        <dbReference type="ChEBI" id="CHEBI:58359"/>
    </ligand>
</feature>
<dbReference type="InterPro" id="IPR029062">
    <property type="entry name" value="Class_I_gatase-like"/>
</dbReference>
<dbReference type="PANTHER" id="PTHR11550">
    <property type="entry name" value="CTP SYNTHASE"/>
    <property type="match status" value="1"/>
</dbReference>
<dbReference type="CDD" id="cd03113">
    <property type="entry name" value="CTPS_N"/>
    <property type="match status" value="1"/>
</dbReference>
<dbReference type="NCBIfam" id="TIGR00337">
    <property type="entry name" value="PyrG"/>
    <property type="match status" value="1"/>
</dbReference>
<dbReference type="OrthoDB" id="9801107at2"/>
<dbReference type="InterPro" id="IPR004468">
    <property type="entry name" value="CTP_synthase"/>
</dbReference>
<keyword evidence="5 12" id="KW-0547">Nucleotide-binding</keyword>
<dbReference type="NCBIfam" id="NF003792">
    <property type="entry name" value="PRK05380.1"/>
    <property type="match status" value="1"/>
</dbReference>
<comment type="catalytic activity">
    <reaction evidence="10 12">
        <text>UTP + L-glutamine + ATP + H2O = CTP + L-glutamate + ADP + phosphate + 2 H(+)</text>
        <dbReference type="Rhea" id="RHEA:26426"/>
        <dbReference type="ChEBI" id="CHEBI:15377"/>
        <dbReference type="ChEBI" id="CHEBI:15378"/>
        <dbReference type="ChEBI" id="CHEBI:29985"/>
        <dbReference type="ChEBI" id="CHEBI:30616"/>
        <dbReference type="ChEBI" id="CHEBI:37563"/>
        <dbReference type="ChEBI" id="CHEBI:43474"/>
        <dbReference type="ChEBI" id="CHEBI:46398"/>
        <dbReference type="ChEBI" id="CHEBI:58359"/>
        <dbReference type="ChEBI" id="CHEBI:456216"/>
        <dbReference type="EC" id="6.3.4.2"/>
    </reaction>
</comment>
<dbReference type="PANTHER" id="PTHR11550:SF0">
    <property type="entry name" value="CTP SYNTHASE-RELATED"/>
    <property type="match status" value="1"/>
</dbReference>
<keyword evidence="8 12" id="KW-0315">Glutamine amidotransferase</keyword>
<feature type="binding site" evidence="12">
    <location>
        <position position="227"/>
    </location>
    <ligand>
        <name>CTP</name>
        <dbReference type="ChEBI" id="CHEBI:37563"/>
        <note>allosteric inhibitor</note>
    </ligand>
</feature>
<dbReference type="Gene3D" id="3.40.50.880">
    <property type="match status" value="1"/>
</dbReference>
<evidence type="ECO:0000256" key="1">
    <source>
        <dbReference type="ARBA" id="ARBA00005171"/>
    </source>
</evidence>
<dbReference type="PROSITE" id="PS51273">
    <property type="entry name" value="GATASE_TYPE_1"/>
    <property type="match status" value="1"/>
</dbReference>
<dbReference type="RefSeq" id="WP_085225766.1">
    <property type="nucleotide sequence ID" value="NZ_BSQD01000003.1"/>
</dbReference>
<evidence type="ECO:0000259" key="13">
    <source>
        <dbReference type="Pfam" id="PF00117"/>
    </source>
</evidence>
<comment type="miscellaneous">
    <text evidence="12">CTPSs have evolved a hybrid strategy for distinguishing between UTP and CTP. The overlapping regions of the product feedback inhibitory and substrate sites recognize a common feature in both compounds, the triphosphate moiety. To differentiate isosteric substrate and product pyrimidine rings, an additional pocket far from the expected kinase/ligase catalytic site, specifically recognizes the cytosine and ribose portions of the product inhibitor.</text>
</comment>
<feature type="active site" evidence="12">
    <location>
        <position position="520"/>
    </location>
</feature>
<feature type="binding site" evidence="12">
    <location>
        <position position="144"/>
    </location>
    <ligand>
        <name>Mg(2+)</name>
        <dbReference type="ChEBI" id="CHEBI:18420"/>
    </ligand>
</feature>
<keyword evidence="4 12" id="KW-0479">Metal-binding</keyword>
<feature type="binding site" evidence="12">
    <location>
        <begin position="191"/>
        <end position="196"/>
    </location>
    <ligand>
        <name>CTP</name>
        <dbReference type="ChEBI" id="CHEBI:37563"/>
        <note>allosteric inhibitor</note>
    </ligand>
</feature>
<evidence type="ECO:0000313" key="16">
    <source>
        <dbReference type="Proteomes" id="UP000192911"/>
    </source>
</evidence>
<comment type="subunit">
    <text evidence="12">Homotetramer.</text>
</comment>
<dbReference type="Gene3D" id="3.40.50.300">
    <property type="entry name" value="P-loop containing nucleotide triphosphate hydrolases"/>
    <property type="match status" value="1"/>
</dbReference>
<dbReference type="AlphaFoldDB" id="A0A1X7DG16"/>
<dbReference type="Pfam" id="PF00117">
    <property type="entry name" value="GATase"/>
    <property type="match status" value="1"/>
</dbReference>
<gene>
    <name evidence="12" type="primary">pyrG</name>
    <name evidence="15" type="ORF">SAMN06295900_103132</name>
</gene>
<dbReference type="SUPFAM" id="SSF52317">
    <property type="entry name" value="Class I glutamine amidotransferase-like"/>
    <property type="match status" value="1"/>
</dbReference>
<feature type="binding site" evidence="12">
    <location>
        <position position="245"/>
    </location>
    <ligand>
        <name>ATP</name>
        <dbReference type="ChEBI" id="CHEBI:30616"/>
    </ligand>
</feature>
<evidence type="ECO:0000256" key="2">
    <source>
        <dbReference type="ARBA" id="ARBA00007533"/>
    </source>
</evidence>
<keyword evidence="3 12" id="KW-0436">Ligase</keyword>
<dbReference type="EC" id="6.3.4.2" evidence="12"/>
<dbReference type="UniPathway" id="UPA00159">
    <property type="reaction ID" value="UER00277"/>
</dbReference>
<feature type="domain" description="Glutamine amidotransferase" evidence="13">
    <location>
        <begin position="306"/>
        <end position="539"/>
    </location>
</feature>
<feature type="binding site" evidence="12">
    <location>
        <begin position="384"/>
        <end position="387"/>
    </location>
    <ligand>
        <name>L-glutamine</name>
        <dbReference type="ChEBI" id="CHEBI:58359"/>
    </ligand>
</feature>
<comment type="pathway">
    <text evidence="1 12">Pyrimidine metabolism; CTP biosynthesis via de novo pathway; CTP from UDP: step 2/2.</text>
</comment>
<evidence type="ECO:0000256" key="9">
    <source>
        <dbReference type="ARBA" id="ARBA00022975"/>
    </source>
</evidence>
<sequence length="553" mass="61481">MTKYVFVTGGVVSSLGKGIAAASLAAILESRGLKVTLLKLDPYINVDPGTMSPFQHGEVFVTEDGAETDLDLGHYERFISTKMRKANNFTTGQIYESVIRKERRGDYLGKTVQVIPHITNEIQAFIERGAASATCGEPDVAIVEIGGTVGDIESLPFLEAARQMSLRLGRNSACFVHLTLVPYIATAGELKTKPTQHSVQKLREIGISPHVLLCRADRRIPDDECQKISLFSNVPEDAVISVWDVDSIYKIPQMLHDQGLDQIICEELRLSPKEADLSMWSGIVDKLEHPKHEVTIGMVGKYVDLTESYKSLIEALRHASVHTSTRVNIEYIDSEQIEQEGVASLAHLDAVLVPGGFGRRGTEGKIAAIRYAREAKVPYLGICLGMQLAVIEFARHVVGLDDANSTEFDPHTPHRVVALITEWYDREGRVEKRTEESDLGGTMRLGSQRCPIKAGTMAEEIYGKDVNERHRHRYEVNNRYVPELEGGGLVISARTPSEDLPEMMELPRDMHPWFVGVQFHPEFTSTPRDGHPLFKSFVEAALACRQARVEEKA</sequence>
<feature type="active site" evidence="12">
    <location>
        <position position="522"/>
    </location>
</feature>
<name>A0A1X7DG16_TRICW</name>
<dbReference type="InterPro" id="IPR017456">
    <property type="entry name" value="CTP_synthase_N"/>
</dbReference>
<dbReference type="InterPro" id="IPR033828">
    <property type="entry name" value="GATase1_CTP_Synthase"/>
</dbReference>
<reference evidence="16" key="1">
    <citation type="submission" date="2017-04" db="EMBL/GenBank/DDBJ databases">
        <authorList>
            <person name="Varghese N."/>
            <person name="Submissions S."/>
        </authorList>
    </citation>
    <scope>NUCLEOTIDE SEQUENCE [LARGE SCALE GENOMIC DNA]</scope>
    <source>
        <strain evidence="16">Ballard 720</strain>
    </source>
</reference>
<feature type="active site" description="Nucleophile; for glutamine hydrolysis" evidence="12">
    <location>
        <position position="383"/>
    </location>
</feature>
<evidence type="ECO:0000256" key="5">
    <source>
        <dbReference type="ARBA" id="ARBA00022741"/>
    </source>
</evidence>
<feature type="binding site" evidence="12">
    <location>
        <begin position="151"/>
        <end position="153"/>
    </location>
    <ligand>
        <name>CTP</name>
        <dbReference type="ChEBI" id="CHEBI:37563"/>
        <note>allosteric inhibitor</note>
    </ligand>
</feature>
<feature type="region of interest" description="Amidoligase domain" evidence="12">
    <location>
        <begin position="1"/>
        <end position="270"/>
    </location>
</feature>
<evidence type="ECO:0000256" key="3">
    <source>
        <dbReference type="ARBA" id="ARBA00022598"/>
    </source>
</evidence>
<feature type="binding site" evidence="12">
    <location>
        <begin position="191"/>
        <end position="196"/>
    </location>
    <ligand>
        <name>UTP</name>
        <dbReference type="ChEBI" id="CHEBI:46398"/>
    </ligand>
</feature>
<evidence type="ECO:0000256" key="7">
    <source>
        <dbReference type="ARBA" id="ARBA00022842"/>
    </source>
</evidence>
<feature type="binding site" evidence="12">
    <location>
        <position position="356"/>
    </location>
    <ligand>
        <name>L-glutamine</name>
        <dbReference type="ChEBI" id="CHEBI:58359"/>
    </ligand>
</feature>
<dbReference type="SUPFAM" id="SSF52540">
    <property type="entry name" value="P-loop containing nucleoside triphosphate hydrolases"/>
    <property type="match status" value="1"/>
</dbReference>
<dbReference type="GO" id="GO:0004359">
    <property type="term" value="F:glutaminase activity"/>
    <property type="evidence" value="ECO:0007669"/>
    <property type="project" value="RHEA"/>
</dbReference>
<comment type="activity regulation">
    <text evidence="12">Allosterically activated by GTP, when glutamine is the substrate; GTP has no effect on the reaction when ammonia is the substrate. The allosteric effector GTP functions by stabilizing the protein conformation that binds the tetrahedral intermediate(s) formed during glutamine hydrolysis. Inhibited by the product CTP, via allosteric rather than competitive inhibition.</text>
</comment>
<dbReference type="FunFam" id="3.40.50.300:FF:000009">
    <property type="entry name" value="CTP synthase"/>
    <property type="match status" value="1"/>
</dbReference>
<dbReference type="FunFam" id="3.40.50.880:FF:000002">
    <property type="entry name" value="CTP synthase"/>
    <property type="match status" value="1"/>
</dbReference>
<keyword evidence="6 12" id="KW-0067">ATP-binding</keyword>
<dbReference type="EMBL" id="FXAH01000003">
    <property type="protein sequence ID" value="SMF14796.1"/>
    <property type="molecule type" value="Genomic_DNA"/>
</dbReference>
<feature type="binding site" evidence="12">
    <location>
        <begin position="14"/>
        <end position="19"/>
    </location>
    <ligand>
        <name>ATP</name>
        <dbReference type="ChEBI" id="CHEBI:30616"/>
    </ligand>
</feature>
<dbReference type="HAMAP" id="MF_01227">
    <property type="entry name" value="PyrG"/>
    <property type="match status" value="1"/>
</dbReference>
<comment type="catalytic activity">
    <reaction evidence="12">
        <text>UTP + NH4(+) + ATP = CTP + ADP + phosphate + 2 H(+)</text>
        <dbReference type="Rhea" id="RHEA:16597"/>
        <dbReference type="ChEBI" id="CHEBI:15378"/>
        <dbReference type="ChEBI" id="CHEBI:28938"/>
        <dbReference type="ChEBI" id="CHEBI:30616"/>
        <dbReference type="ChEBI" id="CHEBI:37563"/>
        <dbReference type="ChEBI" id="CHEBI:43474"/>
        <dbReference type="ChEBI" id="CHEBI:46398"/>
        <dbReference type="ChEBI" id="CHEBI:456216"/>
    </reaction>
</comment>
<accession>A0A1X7DG16</accession>
<dbReference type="GO" id="GO:0046872">
    <property type="term" value="F:metal ion binding"/>
    <property type="evidence" value="ECO:0007669"/>
    <property type="project" value="UniProtKB-KW"/>
</dbReference>
<dbReference type="GO" id="GO:0042802">
    <property type="term" value="F:identical protein binding"/>
    <property type="evidence" value="ECO:0007669"/>
    <property type="project" value="TreeGrafter"/>
</dbReference>
<evidence type="ECO:0000256" key="4">
    <source>
        <dbReference type="ARBA" id="ARBA00022723"/>
    </source>
</evidence>
<keyword evidence="16" id="KW-1185">Reference proteome</keyword>
<dbReference type="GO" id="GO:0044210">
    <property type="term" value="P:'de novo' CTP biosynthetic process"/>
    <property type="evidence" value="ECO:0007669"/>
    <property type="project" value="UniProtKB-UniRule"/>
</dbReference>
<feature type="binding site" evidence="12">
    <location>
        <position position="71"/>
    </location>
    <ligand>
        <name>Mg(2+)</name>
        <dbReference type="ChEBI" id="CHEBI:18420"/>
    </ligand>
</feature>
<comment type="catalytic activity">
    <reaction evidence="12">
        <text>L-glutamine + H2O = L-glutamate + NH4(+)</text>
        <dbReference type="Rhea" id="RHEA:15889"/>
        <dbReference type="ChEBI" id="CHEBI:15377"/>
        <dbReference type="ChEBI" id="CHEBI:28938"/>
        <dbReference type="ChEBI" id="CHEBI:29985"/>
        <dbReference type="ChEBI" id="CHEBI:58359"/>
    </reaction>
</comment>
<dbReference type="InterPro" id="IPR017926">
    <property type="entry name" value="GATASE"/>
</dbReference>
<comment type="similarity">
    <text evidence="2 12">Belongs to the CTP synthase family.</text>
</comment>
<dbReference type="CDD" id="cd01746">
    <property type="entry name" value="GATase1_CTP_Synthase"/>
    <property type="match status" value="1"/>
</dbReference>
<dbReference type="GO" id="GO:0003883">
    <property type="term" value="F:CTP synthase activity"/>
    <property type="evidence" value="ECO:0007669"/>
    <property type="project" value="UniProtKB-UniRule"/>
</dbReference>
<dbReference type="Proteomes" id="UP000192911">
    <property type="component" value="Unassembled WGS sequence"/>
</dbReference>
<evidence type="ECO:0000256" key="11">
    <source>
        <dbReference type="ARBA" id="ARBA00059148"/>
    </source>
</evidence>